<reference evidence="1 2" key="1">
    <citation type="journal article" date="2024" name="IMA Fungus">
        <title>IMA Genome - F19 : A genome assembly and annotation guide to empower mycologists, including annotated draft genome sequences of Ceratocystis pirilliformis, Diaporthe australafricana, Fusarium ophioides, Paecilomyces lecythidis, and Sporothrix stenoceras.</title>
        <authorList>
            <person name="Aylward J."/>
            <person name="Wilson A.M."/>
            <person name="Visagie C.M."/>
            <person name="Spraker J."/>
            <person name="Barnes I."/>
            <person name="Buitendag C."/>
            <person name="Ceriani C."/>
            <person name="Del Mar Angel L."/>
            <person name="du Plessis D."/>
            <person name="Fuchs T."/>
            <person name="Gasser K."/>
            <person name="Kramer D."/>
            <person name="Li W."/>
            <person name="Munsamy K."/>
            <person name="Piso A."/>
            <person name="Price J.L."/>
            <person name="Sonnekus B."/>
            <person name="Thomas C."/>
            <person name="van der Nest A."/>
            <person name="van Dijk A."/>
            <person name="van Heerden A."/>
            <person name="van Vuuren N."/>
            <person name="Yilmaz N."/>
            <person name="Duong T.A."/>
            <person name="van der Merwe N.A."/>
            <person name="Wingfield M.J."/>
            <person name="Wingfield B.D."/>
        </authorList>
    </citation>
    <scope>NUCLEOTIDE SEQUENCE [LARGE SCALE GENOMIC DNA]</scope>
    <source>
        <strain evidence="1 2">CMW 18300</strain>
    </source>
</reference>
<protein>
    <recommendedName>
        <fullName evidence="3">Cytochrome P450</fullName>
    </recommendedName>
</protein>
<dbReference type="Proteomes" id="UP001583177">
    <property type="component" value="Unassembled WGS sequence"/>
</dbReference>
<dbReference type="Gene3D" id="1.10.630.10">
    <property type="entry name" value="Cytochrome P450"/>
    <property type="match status" value="1"/>
</dbReference>
<comment type="caution">
    <text evidence="1">The sequence shown here is derived from an EMBL/GenBank/DDBJ whole genome shotgun (WGS) entry which is preliminary data.</text>
</comment>
<dbReference type="EMBL" id="JAWRVE010000028">
    <property type="protein sequence ID" value="KAL1872672.1"/>
    <property type="molecule type" value="Genomic_DNA"/>
</dbReference>
<keyword evidence="2" id="KW-1185">Reference proteome</keyword>
<evidence type="ECO:0008006" key="3">
    <source>
        <dbReference type="Google" id="ProtNLM"/>
    </source>
</evidence>
<evidence type="ECO:0000313" key="2">
    <source>
        <dbReference type="Proteomes" id="UP001583177"/>
    </source>
</evidence>
<sequence length="173" mass="19665">MAVLGPAGVILLLILVYGLHSSFCLLKNYISACKIGIPVRIIPVDHINPLWSLASQRVVFYLRKLPFGLGDNNITKYNYLGYDIPLRWKSHEEMGDAFILCSPARNWLYLGNPDDITAMLKRSADFPHDSELTAMLDIFGPNISTAQGTQWKKMRKLMGSCFNDLNFELVWRE</sequence>
<dbReference type="SUPFAM" id="SSF48264">
    <property type="entry name" value="Cytochrome P450"/>
    <property type="match status" value="1"/>
</dbReference>
<evidence type="ECO:0000313" key="1">
    <source>
        <dbReference type="EMBL" id="KAL1872672.1"/>
    </source>
</evidence>
<gene>
    <name evidence="1" type="ORF">Daus18300_004218</name>
</gene>
<dbReference type="InterPro" id="IPR036396">
    <property type="entry name" value="Cyt_P450_sf"/>
</dbReference>
<name>A0ABR3X9N4_9PEZI</name>
<accession>A0ABR3X9N4</accession>
<organism evidence="1 2">
    <name type="scientific">Diaporthe australafricana</name>
    <dbReference type="NCBI Taxonomy" id="127596"/>
    <lineage>
        <taxon>Eukaryota</taxon>
        <taxon>Fungi</taxon>
        <taxon>Dikarya</taxon>
        <taxon>Ascomycota</taxon>
        <taxon>Pezizomycotina</taxon>
        <taxon>Sordariomycetes</taxon>
        <taxon>Sordariomycetidae</taxon>
        <taxon>Diaporthales</taxon>
        <taxon>Diaporthaceae</taxon>
        <taxon>Diaporthe</taxon>
    </lineage>
</organism>
<proteinExistence type="predicted"/>